<dbReference type="InterPro" id="IPR010998">
    <property type="entry name" value="Integrase_recombinase_N"/>
</dbReference>
<gene>
    <name evidence="4" type="ORF">J1TS3_24840</name>
</gene>
<keyword evidence="5" id="KW-1185">Reference proteome</keyword>
<accession>A0ABQ4K8I5</accession>
<name>A0ABQ4K8I5_9BACI</name>
<feature type="domain" description="Core-binding (CB)" evidence="3">
    <location>
        <begin position="1"/>
        <end position="81"/>
    </location>
</feature>
<proteinExistence type="predicted"/>
<dbReference type="EMBL" id="BOQT01000008">
    <property type="protein sequence ID" value="GIN21350.1"/>
    <property type="molecule type" value="Genomic_DNA"/>
</dbReference>
<reference evidence="4 5" key="1">
    <citation type="submission" date="2021-03" db="EMBL/GenBank/DDBJ databases">
        <title>Antimicrobial resistance genes in bacteria isolated from Japanese honey, and their potential for conferring macrolide and lincosamide resistance in the American foulbrood pathogen Paenibacillus larvae.</title>
        <authorList>
            <person name="Okamoto M."/>
            <person name="Kumagai M."/>
            <person name="Kanamori H."/>
            <person name="Takamatsu D."/>
        </authorList>
    </citation>
    <scope>NUCLEOTIDE SEQUENCE [LARGE SCALE GENOMIC DNA]</scope>
    <source>
        <strain evidence="4 5">J1TS3</strain>
    </source>
</reference>
<evidence type="ECO:0000313" key="4">
    <source>
        <dbReference type="EMBL" id="GIN21350.1"/>
    </source>
</evidence>
<keyword evidence="1 2" id="KW-0238">DNA-binding</keyword>
<evidence type="ECO:0000313" key="5">
    <source>
        <dbReference type="Proteomes" id="UP000680279"/>
    </source>
</evidence>
<dbReference type="Gene3D" id="1.10.150.130">
    <property type="match status" value="1"/>
</dbReference>
<dbReference type="InterPro" id="IPR044068">
    <property type="entry name" value="CB"/>
</dbReference>
<evidence type="ECO:0000256" key="2">
    <source>
        <dbReference type="PROSITE-ProRule" id="PRU01248"/>
    </source>
</evidence>
<evidence type="ECO:0000256" key="1">
    <source>
        <dbReference type="ARBA" id="ARBA00023125"/>
    </source>
</evidence>
<dbReference type="PROSITE" id="PS51900">
    <property type="entry name" value="CB"/>
    <property type="match status" value="1"/>
</dbReference>
<comment type="caution">
    <text evidence="4">The sequence shown here is derived from an EMBL/GenBank/DDBJ whole genome shotgun (WGS) entry which is preliminary data.</text>
</comment>
<evidence type="ECO:0000259" key="3">
    <source>
        <dbReference type="PROSITE" id="PS51900"/>
    </source>
</evidence>
<dbReference type="Proteomes" id="UP000680279">
    <property type="component" value="Unassembled WGS sequence"/>
</dbReference>
<sequence length="81" mass="9402">MCCSRTLWKSICTGDLQKRHCRTKNRNINKLKNISKDKGGVELESISIHDLRAYVTYKENQGLKPQSIVAVFKVIRAFFSW</sequence>
<protein>
    <recommendedName>
        <fullName evidence="3">Core-binding (CB) domain-containing protein</fullName>
    </recommendedName>
</protein>
<organism evidence="4 5">
    <name type="scientific">Siminovitchia fordii</name>
    <dbReference type="NCBI Taxonomy" id="254759"/>
    <lineage>
        <taxon>Bacteria</taxon>
        <taxon>Bacillati</taxon>
        <taxon>Bacillota</taxon>
        <taxon>Bacilli</taxon>
        <taxon>Bacillales</taxon>
        <taxon>Bacillaceae</taxon>
        <taxon>Siminovitchia</taxon>
    </lineage>
</organism>